<dbReference type="InterPro" id="IPR010259">
    <property type="entry name" value="S8pro/Inhibitor_I9"/>
</dbReference>
<dbReference type="STRING" id="429701.A0A2G9I0Q1"/>
<keyword evidence="4" id="KW-1185">Reference proteome</keyword>
<gene>
    <name evidence="3" type="ORF">CDL12_03932</name>
</gene>
<dbReference type="Gene3D" id="3.30.70.80">
    <property type="entry name" value="Peptidase S8 propeptide/proteinase inhibitor I9"/>
    <property type="match status" value="1"/>
</dbReference>
<accession>A0A2G9I0Q1</accession>
<dbReference type="Pfam" id="PF05922">
    <property type="entry name" value="Inhibitor_I9"/>
    <property type="match status" value="1"/>
</dbReference>
<dbReference type="PANTHER" id="PTHR48222:SF4">
    <property type="entry name" value="PROTEINASE INHIBITOR, PROPEPTIDE"/>
    <property type="match status" value="1"/>
</dbReference>
<protein>
    <submittedName>
        <fullName evidence="3">Cucumisin</fullName>
        <ecNumber evidence="3">3.4.21.25</ecNumber>
    </submittedName>
</protein>
<organism evidence="3 4">
    <name type="scientific">Handroanthus impetiginosus</name>
    <dbReference type="NCBI Taxonomy" id="429701"/>
    <lineage>
        <taxon>Eukaryota</taxon>
        <taxon>Viridiplantae</taxon>
        <taxon>Streptophyta</taxon>
        <taxon>Embryophyta</taxon>
        <taxon>Tracheophyta</taxon>
        <taxon>Spermatophyta</taxon>
        <taxon>Magnoliopsida</taxon>
        <taxon>eudicotyledons</taxon>
        <taxon>Gunneridae</taxon>
        <taxon>Pentapetalae</taxon>
        <taxon>asterids</taxon>
        <taxon>lamiids</taxon>
        <taxon>Lamiales</taxon>
        <taxon>Bignoniaceae</taxon>
        <taxon>Crescentiina</taxon>
        <taxon>Tabebuia alliance</taxon>
        <taxon>Handroanthus</taxon>
    </lineage>
</organism>
<proteinExistence type="predicted"/>
<reference evidence="4" key="1">
    <citation type="journal article" date="2018" name="Gigascience">
        <title>Genome assembly of the Pink Ipe (Handroanthus impetiginosus, Bignoniaceae), a highly valued, ecologically keystone Neotropical timber forest tree.</title>
        <authorList>
            <person name="Silva-Junior O.B."/>
            <person name="Grattapaglia D."/>
            <person name="Novaes E."/>
            <person name="Collevatti R.G."/>
        </authorList>
    </citation>
    <scope>NUCLEOTIDE SEQUENCE [LARGE SCALE GENOMIC DNA]</scope>
    <source>
        <strain evidence="4">cv. UFG-1</strain>
    </source>
</reference>
<keyword evidence="1" id="KW-0732">Signal</keyword>
<evidence type="ECO:0000313" key="3">
    <source>
        <dbReference type="EMBL" id="PIN23347.1"/>
    </source>
</evidence>
<feature type="signal peptide" evidence="1">
    <location>
        <begin position="1"/>
        <end position="22"/>
    </location>
</feature>
<keyword evidence="3" id="KW-0378">Hydrolase</keyword>
<dbReference type="GO" id="GO:0016787">
    <property type="term" value="F:hydrolase activity"/>
    <property type="evidence" value="ECO:0007669"/>
    <property type="project" value="UniProtKB-KW"/>
</dbReference>
<dbReference type="InterPro" id="IPR037045">
    <property type="entry name" value="S8pro/Inhibitor_I9_sf"/>
</dbReference>
<dbReference type="AlphaFoldDB" id="A0A2G9I0Q1"/>
<dbReference type="OrthoDB" id="911959at2759"/>
<feature type="chain" id="PRO_5013668220" evidence="1">
    <location>
        <begin position="23"/>
        <end position="124"/>
    </location>
</feature>
<sequence>MQAALVFAFMIVLPSIFFITNAQVDDANSPVSSADTEEQIYIVYLSEKPPKGQDPEDHYTKILSSVVGSEKAAKDALVYSYGIIPGFAARLNPDQATRLDEQAGVSYVIKDIKYELDHGNRINA</sequence>
<dbReference type="Proteomes" id="UP000231279">
    <property type="component" value="Unassembled WGS sequence"/>
</dbReference>
<feature type="domain" description="Inhibitor I9" evidence="2">
    <location>
        <begin position="41"/>
        <end position="116"/>
    </location>
</feature>
<name>A0A2G9I0Q1_9LAMI</name>
<comment type="caution">
    <text evidence="3">The sequence shown here is derived from an EMBL/GenBank/DDBJ whole genome shotgun (WGS) entry which is preliminary data.</text>
</comment>
<dbReference type="PANTHER" id="PTHR48222">
    <property type="entry name" value="PROTEINASE INHIBITOR, PROPEPTIDE"/>
    <property type="match status" value="1"/>
</dbReference>
<dbReference type="EMBL" id="NKXS01000585">
    <property type="protein sequence ID" value="PIN23347.1"/>
    <property type="molecule type" value="Genomic_DNA"/>
</dbReference>
<dbReference type="EC" id="3.4.21.25" evidence="3"/>
<evidence type="ECO:0000313" key="4">
    <source>
        <dbReference type="Proteomes" id="UP000231279"/>
    </source>
</evidence>
<evidence type="ECO:0000256" key="1">
    <source>
        <dbReference type="SAM" id="SignalP"/>
    </source>
</evidence>
<evidence type="ECO:0000259" key="2">
    <source>
        <dbReference type="Pfam" id="PF05922"/>
    </source>
</evidence>